<evidence type="ECO:0000313" key="3">
    <source>
        <dbReference type="Proteomes" id="UP001278766"/>
    </source>
</evidence>
<evidence type="ECO:0000313" key="2">
    <source>
        <dbReference type="EMBL" id="KAK3298408.1"/>
    </source>
</evidence>
<keyword evidence="3" id="KW-1185">Reference proteome</keyword>
<reference evidence="2" key="1">
    <citation type="journal article" date="2023" name="Mol. Phylogenet. Evol.">
        <title>Genome-scale phylogeny and comparative genomics of the fungal order Sordariales.</title>
        <authorList>
            <person name="Hensen N."/>
            <person name="Bonometti L."/>
            <person name="Westerberg I."/>
            <person name="Brannstrom I.O."/>
            <person name="Guillou S."/>
            <person name="Cros-Aarteil S."/>
            <person name="Calhoun S."/>
            <person name="Haridas S."/>
            <person name="Kuo A."/>
            <person name="Mondo S."/>
            <person name="Pangilinan J."/>
            <person name="Riley R."/>
            <person name="LaButti K."/>
            <person name="Andreopoulos B."/>
            <person name="Lipzen A."/>
            <person name="Chen C."/>
            <person name="Yan M."/>
            <person name="Daum C."/>
            <person name="Ng V."/>
            <person name="Clum A."/>
            <person name="Steindorff A."/>
            <person name="Ohm R.A."/>
            <person name="Martin F."/>
            <person name="Silar P."/>
            <person name="Natvig D.O."/>
            <person name="Lalanne C."/>
            <person name="Gautier V."/>
            <person name="Ament-Velasquez S.L."/>
            <person name="Kruys A."/>
            <person name="Hutchinson M.I."/>
            <person name="Powell A.J."/>
            <person name="Barry K."/>
            <person name="Miller A.N."/>
            <person name="Grigoriev I.V."/>
            <person name="Debuchy R."/>
            <person name="Gladieux P."/>
            <person name="Hiltunen Thoren M."/>
            <person name="Johannesson H."/>
        </authorList>
    </citation>
    <scope>NUCLEOTIDE SEQUENCE</scope>
    <source>
        <strain evidence="2">CBS 168.71</strain>
    </source>
</reference>
<feature type="region of interest" description="Disordered" evidence="1">
    <location>
        <begin position="448"/>
        <end position="488"/>
    </location>
</feature>
<reference evidence="2" key="2">
    <citation type="submission" date="2023-06" db="EMBL/GenBank/DDBJ databases">
        <authorList>
            <consortium name="Lawrence Berkeley National Laboratory"/>
            <person name="Haridas S."/>
            <person name="Hensen N."/>
            <person name="Bonometti L."/>
            <person name="Westerberg I."/>
            <person name="Brannstrom I.O."/>
            <person name="Guillou S."/>
            <person name="Cros-Aarteil S."/>
            <person name="Calhoun S."/>
            <person name="Kuo A."/>
            <person name="Mondo S."/>
            <person name="Pangilinan J."/>
            <person name="Riley R."/>
            <person name="Labutti K."/>
            <person name="Andreopoulos B."/>
            <person name="Lipzen A."/>
            <person name="Chen C."/>
            <person name="Yanf M."/>
            <person name="Daum C."/>
            <person name="Ng V."/>
            <person name="Clum A."/>
            <person name="Steindorff A."/>
            <person name="Ohm R."/>
            <person name="Martin F."/>
            <person name="Silar P."/>
            <person name="Natvig D."/>
            <person name="Lalanne C."/>
            <person name="Gautier V."/>
            <person name="Ament-Velasquez S.L."/>
            <person name="Kruys A."/>
            <person name="Hutchinson M.I."/>
            <person name="Powell A.J."/>
            <person name="Barry K."/>
            <person name="Miller A.N."/>
            <person name="Grigoriev I.V."/>
            <person name="Debuchy R."/>
            <person name="Gladieux P."/>
            <person name="Thoren M.H."/>
            <person name="Johannesson H."/>
        </authorList>
    </citation>
    <scope>NUCLEOTIDE SEQUENCE</scope>
    <source>
        <strain evidence="2">CBS 168.71</strain>
    </source>
</reference>
<gene>
    <name evidence="2" type="ORF">B0H64DRAFT_370901</name>
</gene>
<accession>A0AAE0HKU6</accession>
<protein>
    <submittedName>
        <fullName evidence="2">Uncharacterized protein</fullName>
    </submittedName>
</protein>
<name>A0AAE0HKU6_9PEZI</name>
<sequence>MCYIPKNVYTVCAHTRVGELVACARQKVRNARLEDGNWCTNFQLTFRSCRPVELAKLKYWFCPECREHYKGYDTNGAEAILNYWAYKALSGFTYSVSPGAIPADVVFNGTVPALARSTRVRCELIALDKAWPNNSPFETKVEWLQRLERARTVTLELARSWSGTQPCVQGSEISIQPRVPSPMTAYPFSYVHDHALNTITEASDSLKSAANPPSWRETIDRETPQVHLNTLARLCGMTPLESLPPRSEQAQRSISASPTLFEVPLDLTEPWGPLPVDQEMVGEESHHASVALARPLSRQLTEQFNQQQHNIQSESFNDGSGEASRRSNGNVPGTKFGYWDHEAWVDDPTDAASVEPTQESLGNEAERSPQADDEWVDDRTNSFSAEPVQNSPYRDPAERLETDVISSHEAFANVTLDGANVRDAAQEYSEPNTTSRFSVSEFDADEAGERASIASVSSVAEDEVPALDDSDTASPVSESGAEQEYRLPEQRKSIIDALSSCSTPEIVSPEPNRIPSPPRFVREDNYPATESLNSDAYWNDFGNGLSREASMSPGMVGSPSMMGLSPQSVSVM</sequence>
<feature type="region of interest" description="Disordered" evidence="1">
    <location>
        <begin position="353"/>
        <end position="375"/>
    </location>
</feature>
<evidence type="ECO:0000256" key="1">
    <source>
        <dbReference type="SAM" id="MobiDB-lite"/>
    </source>
</evidence>
<organism evidence="2 3">
    <name type="scientific">Chaetomium fimeti</name>
    <dbReference type="NCBI Taxonomy" id="1854472"/>
    <lineage>
        <taxon>Eukaryota</taxon>
        <taxon>Fungi</taxon>
        <taxon>Dikarya</taxon>
        <taxon>Ascomycota</taxon>
        <taxon>Pezizomycotina</taxon>
        <taxon>Sordariomycetes</taxon>
        <taxon>Sordariomycetidae</taxon>
        <taxon>Sordariales</taxon>
        <taxon>Chaetomiaceae</taxon>
        <taxon>Chaetomium</taxon>
    </lineage>
</organism>
<dbReference type="AlphaFoldDB" id="A0AAE0HKU6"/>
<feature type="compositionally biased region" description="Acidic residues" evidence="1">
    <location>
        <begin position="460"/>
        <end position="471"/>
    </location>
</feature>
<dbReference type="GeneID" id="87839065"/>
<comment type="caution">
    <text evidence="2">The sequence shown here is derived from an EMBL/GenBank/DDBJ whole genome shotgun (WGS) entry which is preliminary data.</text>
</comment>
<dbReference type="RefSeq" id="XP_062661922.1">
    <property type="nucleotide sequence ID" value="XM_062802117.1"/>
</dbReference>
<feature type="compositionally biased region" description="Low complexity" evidence="1">
    <location>
        <begin position="550"/>
        <end position="566"/>
    </location>
</feature>
<feature type="region of interest" description="Disordered" evidence="1">
    <location>
        <begin position="550"/>
        <end position="572"/>
    </location>
</feature>
<feature type="region of interest" description="Disordered" evidence="1">
    <location>
        <begin position="501"/>
        <end position="525"/>
    </location>
</feature>
<dbReference type="EMBL" id="JAUEPN010000002">
    <property type="protein sequence ID" value="KAK3298408.1"/>
    <property type="molecule type" value="Genomic_DNA"/>
</dbReference>
<feature type="region of interest" description="Disordered" evidence="1">
    <location>
        <begin position="302"/>
        <end position="334"/>
    </location>
</feature>
<proteinExistence type="predicted"/>
<feature type="compositionally biased region" description="Polar residues" evidence="1">
    <location>
        <begin position="302"/>
        <end position="318"/>
    </location>
</feature>
<dbReference type="Proteomes" id="UP001278766">
    <property type="component" value="Unassembled WGS sequence"/>
</dbReference>